<keyword evidence="4" id="KW-0762">Sugar transport</keyword>
<dbReference type="SUPFAM" id="SSF161098">
    <property type="entry name" value="MetI-like"/>
    <property type="match status" value="1"/>
</dbReference>
<organism evidence="10 11">
    <name type="scientific">Lihuaxuella thermophila</name>
    <dbReference type="NCBI Taxonomy" id="1173111"/>
    <lineage>
        <taxon>Bacteria</taxon>
        <taxon>Bacillati</taxon>
        <taxon>Bacillota</taxon>
        <taxon>Bacilli</taxon>
        <taxon>Bacillales</taxon>
        <taxon>Thermoactinomycetaceae</taxon>
        <taxon>Lihuaxuella</taxon>
    </lineage>
</organism>
<dbReference type="EMBL" id="FOCQ01000005">
    <property type="protein sequence ID" value="SEN06196.1"/>
    <property type="molecule type" value="Genomic_DNA"/>
</dbReference>
<dbReference type="Pfam" id="PF00528">
    <property type="entry name" value="BPD_transp_1"/>
    <property type="match status" value="1"/>
</dbReference>
<dbReference type="STRING" id="1173111.SAMN05444955_105164"/>
<sequence>MIRAKLRSKLSLALTYLILVVGMVVCVYPVLWVIGASLSPGESVFSSTLIPKNATLDHYLWLFTSPDSQYVTWYANTLKIASINAVLSVLITTGTAYIFSRYSFVGRKYSLMTFLALQMFPSIMTMVALYLLLNMLNLLDSHWGLILIYAGAQIPFNTWLVKGYFDTIPRGLDEAAKIDGASHATIFFRILLPLARPIIAVVFLFNFMGPMTDFLLPQIVLTSPENQTLAVGLFNFINDQFGKRFTLFAAGSVLVALPVAIVFLSLQRYFISGLTAGASKG</sequence>
<dbReference type="PANTHER" id="PTHR32243">
    <property type="entry name" value="MALTOSE TRANSPORT SYSTEM PERMEASE-RELATED"/>
    <property type="match status" value="1"/>
</dbReference>
<dbReference type="PANTHER" id="PTHR32243:SF34">
    <property type="entry name" value="GALACTOOLIGOSACCHARIDES TRANSPORT SYSTEM PERMEASE PROTEIN GANQ"/>
    <property type="match status" value="1"/>
</dbReference>
<evidence type="ECO:0000256" key="3">
    <source>
        <dbReference type="ARBA" id="ARBA00022475"/>
    </source>
</evidence>
<evidence type="ECO:0000313" key="10">
    <source>
        <dbReference type="EMBL" id="SEN06196.1"/>
    </source>
</evidence>
<accession>A0A1H8DG98</accession>
<evidence type="ECO:0000313" key="11">
    <source>
        <dbReference type="Proteomes" id="UP000199695"/>
    </source>
</evidence>
<dbReference type="GO" id="GO:0005886">
    <property type="term" value="C:plasma membrane"/>
    <property type="evidence" value="ECO:0007669"/>
    <property type="project" value="UniProtKB-SubCell"/>
</dbReference>
<feature type="transmembrane region" description="Helical" evidence="8">
    <location>
        <begin position="111"/>
        <end position="133"/>
    </location>
</feature>
<keyword evidence="11" id="KW-1185">Reference proteome</keyword>
<dbReference type="Proteomes" id="UP000199695">
    <property type="component" value="Unassembled WGS sequence"/>
</dbReference>
<dbReference type="InterPro" id="IPR035906">
    <property type="entry name" value="MetI-like_sf"/>
</dbReference>
<keyword evidence="5 8" id="KW-0812">Transmembrane</keyword>
<feature type="domain" description="ABC transmembrane type-1" evidence="9">
    <location>
        <begin position="74"/>
        <end position="266"/>
    </location>
</feature>
<gene>
    <name evidence="10" type="ORF">SAMN05444955_105164</name>
</gene>
<dbReference type="InterPro" id="IPR050901">
    <property type="entry name" value="BP-dep_ABC_trans_perm"/>
</dbReference>
<proteinExistence type="inferred from homology"/>
<feature type="transmembrane region" description="Helical" evidence="8">
    <location>
        <begin position="245"/>
        <end position="266"/>
    </location>
</feature>
<comment type="similarity">
    <text evidence="8">Belongs to the binding-protein-dependent transport system permease family.</text>
</comment>
<keyword evidence="3" id="KW-1003">Cell membrane</keyword>
<comment type="subcellular location">
    <subcellularLocation>
        <location evidence="1 8">Cell membrane</location>
        <topology evidence="1 8">Multi-pass membrane protein</topology>
    </subcellularLocation>
</comment>
<protein>
    <submittedName>
        <fullName evidence="10">Arabinogalactan oligomer / maltooligosaccharide transport system permease protein</fullName>
    </submittedName>
</protein>
<name>A0A1H8DG98_9BACL</name>
<dbReference type="InterPro" id="IPR000515">
    <property type="entry name" value="MetI-like"/>
</dbReference>
<keyword evidence="7 8" id="KW-0472">Membrane</keyword>
<dbReference type="FunFam" id="1.10.3720.10:FF:000034">
    <property type="entry name" value="Sugar ABC transporter permease"/>
    <property type="match status" value="1"/>
</dbReference>
<evidence type="ECO:0000256" key="8">
    <source>
        <dbReference type="RuleBase" id="RU363032"/>
    </source>
</evidence>
<evidence type="ECO:0000256" key="6">
    <source>
        <dbReference type="ARBA" id="ARBA00022989"/>
    </source>
</evidence>
<feature type="transmembrane region" description="Helical" evidence="8">
    <location>
        <begin position="80"/>
        <end position="99"/>
    </location>
</feature>
<evidence type="ECO:0000256" key="4">
    <source>
        <dbReference type="ARBA" id="ARBA00022597"/>
    </source>
</evidence>
<feature type="transmembrane region" description="Helical" evidence="8">
    <location>
        <begin position="186"/>
        <end position="208"/>
    </location>
</feature>
<evidence type="ECO:0000256" key="7">
    <source>
        <dbReference type="ARBA" id="ARBA00023136"/>
    </source>
</evidence>
<evidence type="ECO:0000259" key="9">
    <source>
        <dbReference type="PROSITE" id="PS50928"/>
    </source>
</evidence>
<evidence type="ECO:0000256" key="2">
    <source>
        <dbReference type="ARBA" id="ARBA00022448"/>
    </source>
</evidence>
<dbReference type="PROSITE" id="PS50928">
    <property type="entry name" value="ABC_TM1"/>
    <property type="match status" value="1"/>
</dbReference>
<keyword evidence="6 8" id="KW-1133">Transmembrane helix</keyword>
<dbReference type="GO" id="GO:0015423">
    <property type="term" value="F:ABC-type maltose transporter activity"/>
    <property type="evidence" value="ECO:0007669"/>
    <property type="project" value="TreeGrafter"/>
</dbReference>
<dbReference type="GO" id="GO:0042956">
    <property type="term" value="P:maltodextrin transmembrane transport"/>
    <property type="evidence" value="ECO:0007669"/>
    <property type="project" value="TreeGrafter"/>
</dbReference>
<dbReference type="Gene3D" id="1.10.3720.10">
    <property type="entry name" value="MetI-like"/>
    <property type="match status" value="1"/>
</dbReference>
<dbReference type="CDD" id="cd06261">
    <property type="entry name" value="TM_PBP2"/>
    <property type="match status" value="1"/>
</dbReference>
<feature type="transmembrane region" description="Helical" evidence="8">
    <location>
        <begin position="145"/>
        <end position="165"/>
    </location>
</feature>
<feature type="transmembrane region" description="Helical" evidence="8">
    <location>
        <begin position="12"/>
        <end position="34"/>
    </location>
</feature>
<evidence type="ECO:0000256" key="1">
    <source>
        <dbReference type="ARBA" id="ARBA00004651"/>
    </source>
</evidence>
<dbReference type="AlphaFoldDB" id="A0A1H8DG98"/>
<keyword evidence="2 8" id="KW-0813">Transport</keyword>
<reference evidence="10 11" key="1">
    <citation type="submission" date="2016-10" db="EMBL/GenBank/DDBJ databases">
        <authorList>
            <person name="de Groot N.N."/>
        </authorList>
    </citation>
    <scope>NUCLEOTIDE SEQUENCE [LARGE SCALE GENOMIC DNA]</scope>
    <source>
        <strain evidence="10 11">DSM 46701</strain>
    </source>
</reference>
<evidence type="ECO:0000256" key="5">
    <source>
        <dbReference type="ARBA" id="ARBA00022692"/>
    </source>
</evidence>